<dbReference type="Gene3D" id="3.30.565.10">
    <property type="entry name" value="Histidine kinase-like ATPase, C-terminal domain"/>
    <property type="match status" value="2"/>
</dbReference>
<keyword evidence="6 7" id="KW-0496">Mitochondrion</keyword>
<dbReference type="Gene3D" id="1.20.140.20">
    <property type="entry name" value="Alpha-ketoacid/pyruvate dehydrogenase kinase, N-terminal domain"/>
    <property type="match status" value="1"/>
</dbReference>
<dbReference type="PANTHER" id="PTHR11947:SF25">
    <property type="entry name" value="[PYRUVATE DEHYDROGENASE (ACETYL-TRANSFERRING)] KINASE 2, MITOCHONDRIAL"/>
    <property type="match status" value="1"/>
</dbReference>
<dbReference type="Proteomes" id="UP000245884">
    <property type="component" value="Unassembled WGS sequence"/>
</dbReference>
<gene>
    <name evidence="10" type="ORF">BDZ90DRAFT_229370</name>
</gene>
<comment type="similarity">
    <text evidence="1 7">Belongs to the PDK/BCKDK protein kinase family.</text>
</comment>
<evidence type="ECO:0000313" key="10">
    <source>
        <dbReference type="EMBL" id="PWN30348.1"/>
    </source>
</evidence>
<dbReference type="GO" id="GO:0005759">
    <property type="term" value="C:mitochondrial matrix"/>
    <property type="evidence" value="ECO:0007669"/>
    <property type="project" value="UniProtKB-SubCell"/>
</dbReference>
<evidence type="ECO:0000256" key="1">
    <source>
        <dbReference type="ARBA" id="ARBA00006155"/>
    </source>
</evidence>
<feature type="region of interest" description="Disordered" evidence="8">
    <location>
        <begin position="386"/>
        <end position="450"/>
    </location>
</feature>
<evidence type="ECO:0000313" key="11">
    <source>
        <dbReference type="Proteomes" id="UP000245884"/>
    </source>
</evidence>
<feature type="compositionally biased region" description="Low complexity" evidence="8">
    <location>
        <begin position="423"/>
        <end position="434"/>
    </location>
</feature>
<dbReference type="SUPFAM" id="SSF69012">
    <property type="entry name" value="alpha-ketoacid dehydrogenase kinase, N-terminal domain"/>
    <property type="match status" value="1"/>
</dbReference>
<keyword evidence="2 7" id="KW-0808">Transferase</keyword>
<evidence type="ECO:0000256" key="2">
    <source>
        <dbReference type="ARBA" id="ARBA00022679"/>
    </source>
</evidence>
<feature type="compositionally biased region" description="Pro residues" evidence="8">
    <location>
        <begin position="580"/>
        <end position="592"/>
    </location>
</feature>
<feature type="region of interest" description="Disordered" evidence="8">
    <location>
        <begin position="478"/>
        <end position="539"/>
    </location>
</feature>
<organism evidence="10 11">
    <name type="scientific">Jaminaea rosea</name>
    <dbReference type="NCBI Taxonomy" id="1569628"/>
    <lineage>
        <taxon>Eukaryota</taxon>
        <taxon>Fungi</taxon>
        <taxon>Dikarya</taxon>
        <taxon>Basidiomycota</taxon>
        <taxon>Ustilaginomycotina</taxon>
        <taxon>Exobasidiomycetes</taxon>
        <taxon>Microstromatales</taxon>
        <taxon>Microstromatales incertae sedis</taxon>
        <taxon>Jaminaea</taxon>
    </lineage>
</organism>
<dbReference type="InterPro" id="IPR018955">
    <property type="entry name" value="BCDHK/PDK_N"/>
</dbReference>
<proteinExistence type="inferred from homology"/>
<keyword evidence="5 7" id="KW-0067">ATP-binding</keyword>
<dbReference type="AlphaFoldDB" id="A0A316V014"/>
<dbReference type="EMBL" id="KZ819662">
    <property type="protein sequence ID" value="PWN30348.1"/>
    <property type="molecule type" value="Genomic_DNA"/>
</dbReference>
<feature type="compositionally biased region" description="Basic and acidic residues" evidence="8">
    <location>
        <begin position="478"/>
        <end position="498"/>
    </location>
</feature>
<sequence>MAPIGKAPLRAAAATSWRTHLAPCRVASSSFATTSAHRLPPAPPAVSSNASMIMADEAQLGRHFYLNRALEHWASRSTTKMTLRGLLFFGKSLGRDPEKIIKSANYVREELPIRIAKRIRDMQDLPFVVMTNEHLEKVYQLYWSAFDRFRRWPVITTHEDNAKFIALLKELLNSHLTVIPSLALGVVEVSEHLPPGQLEGFMLRMLRSRISRRVLAEQHIALSEALDDPFAFFSPEPSLGEPALPETIGIIRTHLSVRGIIRESISLLQTVFAREAGLSVEEAIRTKAVPDVVVDGDLEARVSYIPEHLSFVVFELVKDAMLAVMRFKPEERDEIPLRVTIVEGPPEDDMIIRISDCGGGVSDLVSRLAAAAPTGAAAAARASHRAASSAVPTMPATTVGKGEGAVASSSTTASPLSSPPSSPGQDPSSDASPPTLDQTPHHWPAGAISPVRSSGVSSNLTDVLCSFSNVKQRLELEEEARREKGKIEQVLRGERGGMNERPNAATSQASLAEEGQEEEDSDVQSSGSTSSTLLGASAQAGLGSRSKLELLRRTGKFKGTVREQVGSAGSADQTDSTIPSPSPSVDPPPRPQPARTNEQHHYLQSSLSETSLGLADTGLGMAMARVYAEYFGGSLNFRSLDGHGMDVYYRVAKLGTNQEGVKN</sequence>
<name>A0A316V014_9BASI</name>
<feature type="region of interest" description="Disordered" evidence="8">
    <location>
        <begin position="559"/>
        <end position="603"/>
    </location>
</feature>
<evidence type="ECO:0000256" key="5">
    <source>
        <dbReference type="ARBA" id="ARBA00022840"/>
    </source>
</evidence>
<evidence type="ECO:0000259" key="9">
    <source>
        <dbReference type="Pfam" id="PF10436"/>
    </source>
</evidence>
<dbReference type="GeneID" id="37026848"/>
<dbReference type="OrthoDB" id="3264224at2759"/>
<keyword evidence="11" id="KW-1185">Reference proteome</keyword>
<dbReference type="SUPFAM" id="SSF55874">
    <property type="entry name" value="ATPase domain of HSP90 chaperone/DNA topoisomerase II/histidine kinase"/>
    <property type="match status" value="2"/>
</dbReference>
<protein>
    <recommendedName>
        <fullName evidence="7">Protein-serine/threonine kinase</fullName>
        <ecNumber evidence="7">2.7.11.-</ecNumber>
    </recommendedName>
</protein>
<keyword evidence="3 7" id="KW-0547">Nucleotide-binding</keyword>
<dbReference type="InterPro" id="IPR036784">
    <property type="entry name" value="AK/P_DHK_N_sf"/>
</dbReference>
<dbReference type="GO" id="GO:0005524">
    <property type="term" value="F:ATP binding"/>
    <property type="evidence" value="ECO:0007669"/>
    <property type="project" value="UniProtKB-UniRule"/>
</dbReference>
<dbReference type="STRING" id="1569628.A0A316V014"/>
<feature type="domain" description="Branched-chain alpha-ketoacid dehydrogenase kinase/Pyruvate dehydrogenase kinase N-terminal" evidence="9">
    <location>
        <begin position="81"/>
        <end position="251"/>
    </location>
</feature>
<dbReference type="PANTHER" id="PTHR11947">
    <property type="entry name" value="PYRUVATE DEHYDROGENASE KINASE"/>
    <property type="match status" value="1"/>
</dbReference>
<dbReference type="RefSeq" id="XP_025364960.1">
    <property type="nucleotide sequence ID" value="XM_025505025.1"/>
</dbReference>
<accession>A0A316V014</accession>
<dbReference type="InterPro" id="IPR039028">
    <property type="entry name" value="BCKD/PDK"/>
</dbReference>
<feature type="compositionally biased region" description="Low complexity" evidence="8">
    <location>
        <begin position="524"/>
        <end position="539"/>
    </location>
</feature>
<evidence type="ECO:0000256" key="6">
    <source>
        <dbReference type="ARBA" id="ARBA00023128"/>
    </source>
</evidence>
<dbReference type="GO" id="GO:0010906">
    <property type="term" value="P:regulation of glucose metabolic process"/>
    <property type="evidence" value="ECO:0007669"/>
    <property type="project" value="TreeGrafter"/>
</dbReference>
<keyword evidence="4 7" id="KW-0418">Kinase</keyword>
<dbReference type="EC" id="2.7.11.-" evidence="7"/>
<evidence type="ECO:0000256" key="8">
    <source>
        <dbReference type="SAM" id="MobiDB-lite"/>
    </source>
</evidence>
<dbReference type="InterPro" id="IPR036890">
    <property type="entry name" value="HATPase_C_sf"/>
</dbReference>
<evidence type="ECO:0000256" key="7">
    <source>
        <dbReference type="RuleBase" id="RU366032"/>
    </source>
</evidence>
<dbReference type="GO" id="GO:0004740">
    <property type="term" value="F:pyruvate dehydrogenase (acetyl-transferring) kinase activity"/>
    <property type="evidence" value="ECO:0007669"/>
    <property type="project" value="TreeGrafter"/>
</dbReference>
<dbReference type="Pfam" id="PF10436">
    <property type="entry name" value="BCDHK_Adom3"/>
    <property type="match status" value="1"/>
</dbReference>
<reference evidence="10 11" key="1">
    <citation type="journal article" date="2018" name="Mol. Biol. Evol.">
        <title>Broad Genomic Sampling Reveals a Smut Pathogenic Ancestry of the Fungal Clade Ustilaginomycotina.</title>
        <authorList>
            <person name="Kijpornyongpan T."/>
            <person name="Mondo S.J."/>
            <person name="Barry K."/>
            <person name="Sandor L."/>
            <person name="Lee J."/>
            <person name="Lipzen A."/>
            <person name="Pangilinan J."/>
            <person name="LaButti K."/>
            <person name="Hainaut M."/>
            <person name="Henrissat B."/>
            <person name="Grigoriev I.V."/>
            <person name="Spatafora J.W."/>
            <person name="Aime M.C."/>
        </authorList>
    </citation>
    <scope>NUCLEOTIDE SEQUENCE [LARGE SCALE GENOMIC DNA]</scope>
    <source>
        <strain evidence="10 11">MCA 5214</strain>
    </source>
</reference>
<evidence type="ECO:0000256" key="3">
    <source>
        <dbReference type="ARBA" id="ARBA00022741"/>
    </source>
</evidence>
<evidence type="ECO:0000256" key="4">
    <source>
        <dbReference type="ARBA" id="ARBA00022777"/>
    </source>
</evidence>
<comment type="subcellular location">
    <subcellularLocation>
        <location evidence="7">Mitochondrion matrix</location>
    </subcellularLocation>
</comment>